<feature type="region of interest" description="Disordered" evidence="11">
    <location>
        <begin position="391"/>
        <end position="424"/>
    </location>
</feature>
<evidence type="ECO:0000256" key="7">
    <source>
        <dbReference type="ARBA" id="ARBA00023157"/>
    </source>
</evidence>
<feature type="transmembrane region" description="Helical" evidence="12">
    <location>
        <begin position="72"/>
        <end position="99"/>
    </location>
</feature>
<dbReference type="PRINTS" id="PR00424">
    <property type="entry name" value="ADENOSINER"/>
</dbReference>
<proteinExistence type="predicted"/>
<keyword evidence="5" id="KW-0297">G-protein coupled receptor</keyword>
<accession>A0AAV2HUB1</accession>
<feature type="domain" description="G-protein coupled receptors family 1 profile" evidence="13">
    <location>
        <begin position="22"/>
        <end position="277"/>
    </location>
</feature>
<keyword evidence="3 12" id="KW-0812">Transmembrane</keyword>
<keyword evidence="4 12" id="KW-1133">Transmembrane helix</keyword>
<keyword evidence="6 12" id="KW-0472">Membrane</keyword>
<organism evidence="14 15">
    <name type="scientific">Lymnaea stagnalis</name>
    <name type="common">Great pond snail</name>
    <name type="synonym">Helix stagnalis</name>
    <dbReference type="NCBI Taxonomy" id="6523"/>
    <lineage>
        <taxon>Eukaryota</taxon>
        <taxon>Metazoa</taxon>
        <taxon>Spiralia</taxon>
        <taxon>Lophotrochozoa</taxon>
        <taxon>Mollusca</taxon>
        <taxon>Gastropoda</taxon>
        <taxon>Heterobranchia</taxon>
        <taxon>Euthyneura</taxon>
        <taxon>Panpulmonata</taxon>
        <taxon>Hygrophila</taxon>
        <taxon>Lymnaeoidea</taxon>
        <taxon>Lymnaeidae</taxon>
        <taxon>Lymnaea</taxon>
    </lineage>
</organism>
<reference evidence="14 15" key="1">
    <citation type="submission" date="2024-04" db="EMBL/GenBank/DDBJ databases">
        <authorList>
            <consortium name="Genoscope - CEA"/>
            <person name="William W."/>
        </authorList>
    </citation>
    <scope>NUCLEOTIDE SEQUENCE [LARGE SCALE GENOMIC DNA]</scope>
</reference>
<evidence type="ECO:0000256" key="5">
    <source>
        <dbReference type="ARBA" id="ARBA00023040"/>
    </source>
</evidence>
<dbReference type="SMART" id="SM01381">
    <property type="entry name" value="7TM_GPCR_Srsx"/>
    <property type="match status" value="1"/>
</dbReference>
<dbReference type="InterPro" id="IPR001634">
    <property type="entry name" value="Adenosn_rcpt"/>
</dbReference>
<dbReference type="GO" id="GO:0005886">
    <property type="term" value="C:plasma membrane"/>
    <property type="evidence" value="ECO:0007669"/>
    <property type="project" value="UniProtKB-SubCell"/>
</dbReference>
<dbReference type="AlphaFoldDB" id="A0AAV2HUB1"/>
<dbReference type="SUPFAM" id="SSF81321">
    <property type="entry name" value="Family A G protein-coupled receptor-like"/>
    <property type="match status" value="1"/>
</dbReference>
<keyword evidence="9" id="KW-0325">Glycoprotein</keyword>
<feature type="transmembrane region" description="Helical" evidence="12">
    <location>
        <begin position="120"/>
        <end position="142"/>
    </location>
</feature>
<evidence type="ECO:0000256" key="10">
    <source>
        <dbReference type="ARBA" id="ARBA00023224"/>
    </source>
</evidence>
<protein>
    <recommendedName>
        <fullName evidence="13">G-protein coupled receptors family 1 profile domain-containing protein</fullName>
    </recommendedName>
</protein>
<dbReference type="Proteomes" id="UP001497497">
    <property type="component" value="Unassembled WGS sequence"/>
</dbReference>
<sequence>METRDILYITAEIFVGLLSVFGNSIVVAAIWRTRRLHTITNTFVGNLAVADIVVGVLVAPCAALSFKGLPRNFYGCVFINSVILIVTNISILMLLAVALERFLAIKEPFVYQRLLTVRRGIYINLGIWVLGFLLGLVPMYGWNHGYHELTECQFTEVITYEYMVYFQFFGLVLLPLFLMMCIYIYILIIVRRHMRQTNALRTLFHHQQRSHDGFNKDVKAAKMLALVILFFGIFWLPVNIFNSLELFCKDTCKYPYPVLLAAIVMSHANSCINPFLYAASNSRIKRAIKEMFGFKTRPEDFSTDQNHLRHTNGLSHGREVIGNPPSDPSVNASDPHQPFVISQDDFLKVCEKVASDDAHPMVVCVEDADPAVQTLSNADVVEIVQGSSHPTVEHTQNYSEAENVQPNTPINGGASLQTAAGSDESSGVVTKATFQTSKSAPPLTVTLTHCKDSAKNGFHRSFHIHNHRQVSPAPLDITLTDSSPAPLANGHVNFAYERDDSAKKLAQIGGETPDTQEADNEVRAFTTELDAPSPDLDVVVIPPVSHPNGHPRSWADRRSPSYKEGCEHNSLERFIEFHREIKSLDYAADIDAADTGGQFTKVFFRRHFQDGRALLSAPFPEEILELKEVNGGTRHIDSCSGIDAKRKTYKHFIIDLDENGLLRNAITEHTKL</sequence>
<feature type="region of interest" description="Disordered" evidence="11">
    <location>
        <begin position="313"/>
        <end position="337"/>
    </location>
</feature>
<dbReference type="Pfam" id="PF00001">
    <property type="entry name" value="7tm_1"/>
    <property type="match status" value="1"/>
</dbReference>
<dbReference type="Gene3D" id="1.20.1070.10">
    <property type="entry name" value="Rhodopsin 7-helix transmembrane proteins"/>
    <property type="match status" value="1"/>
</dbReference>
<evidence type="ECO:0000256" key="8">
    <source>
        <dbReference type="ARBA" id="ARBA00023170"/>
    </source>
</evidence>
<keyword evidence="8" id="KW-0675">Receptor</keyword>
<keyword evidence="15" id="KW-1185">Reference proteome</keyword>
<dbReference type="PANTHER" id="PTHR24246:SF27">
    <property type="entry name" value="ADENOSINE RECEPTOR, ISOFORM A"/>
    <property type="match status" value="1"/>
</dbReference>
<dbReference type="PROSITE" id="PS00237">
    <property type="entry name" value="G_PROTEIN_RECEP_F1_1"/>
    <property type="match status" value="1"/>
</dbReference>
<dbReference type="GO" id="GO:0001609">
    <property type="term" value="F:G protein-coupled adenosine receptor activity"/>
    <property type="evidence" value="ECO:0007669"/>
    <property type="project" value="InterPro"/>
</dbReference>
<gene>
    <name evidence="14" type="ORF">GSLYS_00009646001</name>
</gene>
<dbReference type="EMBL" id="CAXITT010000208">
    <property type="protein sequence ID" value="CAL1535686.1"/>
    <property type="molecule type" value="Genomic_DNA"/>
</dbReference>
<evidence type="ECO:0000256" key="6">
    <source>
        <dbReference type="ARBA" id="ARBA00023136"/>
    </source>
</evidence>
<evidence type="ECO:0000256" key="4">
    <source>
        <dbReference type="ARBA" id="ARBA00022989"/>
    </source>
</evidence>
<dbReference type="InterPro" id="IPR017452">
    <property type="entry name" value="GPCR_Rhodpsn_7TM"/>
</dbReference>
<evidence type="ECO:0000313" key="15">
    <source>
        <dbReference type="Proteomes" id="UP001497497"/>
    </source>
</evidence>
<evidence type="ECO:0000256" key="9">
    <source>
        <dbReference type="ARBA" id="ARBA00023180"/>
    </source>
</evidence>
<feature type="transmembrane region" description="Helical" evidence="12">
    <location>
        <begin position="220"/>
        <end position="238"/>
    </location>
</feature>
<feature type="transmembrane region" description="Helical" evidence="12">
    <location>
        <begin position="258"/>
        <end position="279"/>
    </location>
</feature>
<keyword evidence="2" id="KW-1003">Cell membrane</keyword>
<feature type="transmembrane region" description="Helical" evidence="12">
    <location>
        <begin position="6"/>
        <end position="31"/>
    </location>
</feature>
<keyword evidence="7" id="KW-1015">Disulfide bond</keyword>
<keyword evidence="10" id="KW-0807">Transducer</keyword>
<dbReference type="PROSITE" id="PS50262">
    <property type="entry name" value="G_PROTEIN_RECEP_F1_2"/>
    <property type="match status" value="1"/>
</dbReference>
<dbReference type="PRINTS" id="PR00237">
    <property type="entry name" value="GPCRRHODOPSN"/>
</dbReference>
<name>A0AAV2HUB1_LYMST</name>
<evidence type="ECO:0000256" key="1">
    <source>
        <dbReference type="ARBA" id="ARBA00004651"/>
    </source>
</evidence>
<evidence type="ECO:0000256" key="11">
    <source>
        <dbReference type="SAM" id="MobiDB-lite"/>
    </source>
</evidence>
<evidence type="ECO:0000256" key="12">
    <source>
        <dbReference type="SAM" id="Phobius"/>
    </source>
</evidence>
<evidence type="ECO:0000256" key="3">
    <source>
        <dbReference type="ARBA" id="ARBA00022692"/>
    </source>
</evidence>
<evidence type="ECO:0000313" key="14">
    <source>
        <dbReference type="EMBL" id="CAL1535686.1"/>
    </source>
</evidence>
<feature type="transmembrane region" description="Helical" evidence="12">
    <location>
        <begin position="162"/>
        <end position="188"/>
    </location>
</feature>
<comment type="subcellular location">
    <subcellularLocation>
        <location evidence="1">Cell membrane</location>
        <topology evidence="1">Multi-pass membrane protein</topology>
    </subcellularLocation>
</comment>
<dbReference type="InterPro" id="IPR000276">
    <property type="entry name" value="GPCR_Rhodpsn"/>
</dbReference>
<comment type="caution">
    <text evidence="14">The sequence shown here is derived from an EMBL/GenBank/DDBJ whole genome shotgun (WGS) entry which is preliminary data.</text>
</comment>
<evidence type="ECO:0000256" key="2">
    <source>
        <dbReference type="ARBA" id="ARBA00022475"/>
    </source>
</evidence>
<evidence type="ECO:0000259" key="13">
    <source>
        <dbReference type="PROSITE" id="PS50262"/>
    </source>
</evidence>
<feature type="transmembrane region" description="Helical" evidence="12">
    <location>
        <begin position="43"/>
        <end position="66"/>
    </location>
</feature>
<dbReference type="PANTHER" id="PTHR24246">
    <property type="entry name" value="OLFACTORY RECEPTOR AND ADENOSINE RECEPTOR"/>
    <property type="match status" value="1"/>
</dbReference>